<evidence type="ECO:0000313" key="1">
    <source>
        <dbReference type="EMBL" id="CCH73139.1"/>
    </source>
</evidence>
<gene>
    <name evidence="1" type="ORF">BN11_2340010</name>
</gene>
<sequence length="43" mass="4504">MPPTGLALDVAAPWPSVRQHRWRTHPLCATCAEPAGAPVTIGA</sequence>
<dbReference type="EMBL" id="CAJA01000151">
    <property type="protein sequence ID" value="CCH73139.1"/>
    <property type="molecule type" value="Genomic_DNA"/>
</dbReference>
<reference evidence="1 2" key="1">
    <citation type="journal article" date="2013" name="ISME J.">
        <title>A metabolic model for members of the genus Tetrasphaera involved in enhanced biological phosphorus removal.</title>
        <authorList>
            <person name="Kristiansen R."/>
            <person name="Nguyen H.T.T."/>
            <person name="Saunders A.M."/>
            <person name="Nielsen J.L."/>
            <person name="Wimmer R."/>
            <person name="Le V.Q."/>
            <person name="McIlroy S.J."/>
            <person name="Petrovski S."/>
            <person name="Seviour R.J."/>
            <person name="Calteau A."/>
            <person name="Nielsen K.L."/>
            <person name="Nielsen P.H."/>
        </authorList>
    </citation>
    <scope>NUCLEOTIDE SEQUENCE [LARGE SCALE GENOMIC DNA]</scope>
    <source>
        <strain evidence="1 2">Ben110</strain>
    </source>
</reference>
<name>W6K3E8_9MICO</name>
<evidence type="ECO:0000313" key="2">
    <source>
        <dbReference type="Proteomes" id="UP000035763"/>
    </source>
</evidence>
<protein>
    <submittedName>
        <fullName evidence="1">Uncharacterized protein</fullName>
    </submittedName>
</protein>
<keyword evidence="2" id="KW-1185">Reference proteome</keyword>
<dbReference type="Proteomes" id="UP000035763">
    <property type="component" value="Unassembled WGS sequence"/>
</dbReference>
<comment type="caution">
    <text evidence="1">The sequence shown here is derived from an EMBL/GenBank/DDBJ whole genome shotgun (WGS) entry which is preliminary data.</text>
</comment>
<organism evidence="1 2">
    <name type="scientific">Nostocoides australiense Ben110</name>
    <dbReference type="NCBI Taxonomy" id="1193182"/>
    <lineage>
        <taxon>Bacteria</taxon>
        <taxon>Bacillati</taxon>
        <taxon>Actinomycetota</taxon>
        <taxon>Actinomycetes</taxon>
        <taxon>Micrococcales</taxon>
        <taxon>Intrasporangiaceae</taxon>
        <taxon>Nostocoides</taxon>
    </lineage>
</organism>
<proteinExistence type="predicted"/>
<dbReference type="AlphaFoldDB" id="W6K3E8"/>
<accession>W6K3E8</accession>